<dbReference type="InterPro" id="IPR028098">
    <property type="entry name" value="Glyco_trans_4-like_N"/>
</dbReference>
<dbReference type="Pfam" id="PF13439">
    <property type="entry name" value="Glyco_transf_4"/>
    <property type="match status" value="1"/>
</dbReference>
<dbReference type="AlphaFoldDB" id="A0A8U0IFF8"/>
<dbReference type="GeneID" id="72190271"/>
<dbReference type="Pfam" id="PF00534">
    <property type="entry name" value="Glycos_transf_1"/>
    <property type="match status" value="1"/>
</dbReference>
<evidence type="ECO:0000256" key="1">
    <source>
        <dbReference type="ARBA" id="ARBA00022679"/>
    </source>
</evidence>
<accession>A0A8U0IFF8</accession>
<dbReference type="Proteomes" id="UP000830434">
    <property type="component" value="Chromosome"/>
</dbReference>
<evidence type="ECO:0000313" key="5">
    <source>
        <dbReference type="Proteomes" id="UP000830434"/>
    </source>
</evidence>
<dbReference type="PANTHER" id="PTHR46401">
    <property type="entry name" value="GLYCOSYLTRANSFERASE WBBK-RELATED"/>
    <property type="match status" value="1"/>
</dbReference>
<dbReference type="EMBL" id="CP096658">
    <property type="protein sequence ID" value="UPV98941.1"/>
    <property type="molecule type" value="Genomic_DNA"/>
</dbReference>
<dbReference type="GO" id="GO:0016757">
    <property type="term" value="F:glycosyltransferase activity"/>
    <property type="evidence" value="ECO:0007669"/>
    <property type="project" value="InterPro"/>
</dbReference>
<feature type="domain" description="Glycosyl transferase family 1" evidence="2">
    <location>
        <begin position="177"/>
        <end position="332"/>
    </location>
</feature>
<keyword evidence="1" id="KW-0808">Transferase</keyword>
<evidence type="ECO:0000259" key="3">
    <source>
        <dbReference type="Pfam" id="PF13439"/>
    </source>
</evidence>
<proteinExistence type="predicted"/>
<evidence type="ECO:0000313" key="4">
    <source>
        <dbReference type="EMBL" id="UPV98941.1"/>
    </source>
</evidence>
<dbReference type="InterPro" id="IPR001296">
    <property type="entry name" value="Glyco_trans_1"/>
</dbReference>
<organism evidence="4 5">
    <name type="scientific">Halorussus gelatinilyticus</name>
    <dbReference type="NCBI Taxonomy" id="2937524"/>
    <lineage>
        <taxon>Archaea</taxon>
        <taxon>Methanobacteriati</taxon>
        <taxon>Methanobacteriota</taxon>
        <taxon>Stenosarchaea group</taxon>
        <taxon>Halobacteria</taxon>
        <taxon>Halobacteriales</taxon>
        <taxon>Haladaptataceae</taxon>
        <taxon>Halorussus</taxon>
    </lineage>
</organism>
<dbReference type="KEGG" id="haxz:M0R88_10410"/>
<dbReference type="PANTHER" id="PTHR46401:SF2">
    <property type="entry name" value="GLYCOSYLTRANSFERASE WBBK-RELATED"/>
    <property type="match status" value="1"/>
</dbReference>
<feature type="domain" description="Glycosyltransferase subfamily 4-like N-terminal" evidence="3">
    <location>
        <begin position="50"/>
        <end position="158"/>
    </location>
</feature>
<keyword evidence="5" id="KW-1185">Reference proteome</keyword>
<gene>
    <name evidence="4" type="ORF">M0R88_10410</name>
</gene>
<dbReference type="CDD" id="cd03809">
    <property type="entry name" value="GT4_MtfB-like"/>
    <property type="match status" value="1"/>
</dbReference>
<reference evidence="4" key="1">
    <citation type="submission" date="2022-04" db="EMBL/GenBank/DDBJ databases">
        <title>Diverse halophilic archaea isolated from saline environments.</title>
        <authorList>
            <person name="Cui H.-L."/>
        </authorList>
    </citation>
    <scope>NUCLEOTIDE SEQUENCE</scope>
    <source>
        <strain evidence="4">XZYJT40</strain>
    </source>
</reference>
<dbReference type="SUPFAM" id="SSF53756">
    <property type="entry name" value="UDP-Glycosyltransferase/glycogen phosphorylase"/>
    <property type="match status" value="1"/>
</dbReference>
<name>A0A8U0IFF8_9EURY</name>
<protein>
    <submittedName>
        <fullName evidence="4">Glycosyltransferase family 4 protein</fullName>
    </submittedName>
</protein>
<dbReference type="RefSeq" id="WP_248653445.1">
    <property type="nucleotide sequence ID" value="NZ_CP096658.1"/>
</dbReference>
<sequence length="359" mass="39617">MKVGFYSEPETGSGIGNYEYELLHHLSRSASVDVETITPVEFVVPIVGDYVSFTQGVSQALTNISDEYDVIHLPNQFQAAGLLNTDIESEVVVSVHDIIPYITSKHGNILSRTFAPVYVRGLAEADHLITISEYTKSDLVNNTTISSENISVVYPSVDGSHLTDPAPKEVLNEYNITEPYILYVGQQGSKKNIEVIIEALKSLDEDVDFVIAGTPGNPLQSLRTTYYTKKNGVEDRVLRTGFVKQSVLARLFHSASAFVFPSKYEGYGRPPLESMSVGTPVVASTATAIPEILDDAAILVDPEKPKRWATAIAEMLEDKEKREAIVEKGYKQYDSFSWATCASETVEIYESVVQRQSSE</sequence>
<evidence type="ECO:0000259" key="2">
    <source>
        <dbReference type="Pfam" id="PF00534"/>
    </source>
</evidence>
<dbReference type="Gene3D" id="3.40.50.2000">
    <property type="entry name" value="Glycogen Phosphorylase B"/>
    <property type="match status" value="2"/>
</dbReference>